<dbReference type="EMBL" id="JASCZI010242662">
    <property type="protein sequence ID" value="MED6211744.1"/>
    <property type="molecule type" value="Genomic_DNA"/>
</dbReference>
<name>A0ABU6YNH7_9FABA</name>
<feature type="domain" description="PB1-like" evidence="2">
    <location>
        <begin position="67"/>
        <end position="152"/>
    </location>
</feature>
<feature type="region of interest" description="Disordered" evidence="1">
    <location>
        <begin position="259"/>
        <end position="349"/>
    </location>
</feature>
<feature type="compositionally biased region" description="Polar residues" evidence="1">
    <location>
        <begin position="339"/>
        <end position="349"/>
    </location>
</feature>
<evidence type="ECO:0000259" key="2">
    <source>
        <dbReference type="Pfam" id="PF26130"/>
    </source>
</evidence>
<dbReference type="Proteomes" id="UP001341840">
    <property type="component" value="Unassembled WGS sequence"/>
</dbReference>
<feature type="compositionally biased region" description="Polar residues" evidence="1">
    <location>
        <begin position="290"/>
        <end position="303"/>
    </location>
</feature>
<evidence type="ECO:0000313" key="3">
    <source>
        <dbReference type="EMBL" id="MED6211744.1"/>
    </source>
</evidence>
<reference evidence="3 4" key="1">
    <citation type="journal article" date="2023" name="Plants (Basel)">
        <title>Bridging the Gap: Combining Genomics and Transcriptomics Approaches to Understand Stylosanthes scabra, an Orphan Legume from the Brazilian Caatinga.</title>
        <authorList>
            <person name="Ferreira-Neto J.R.C."/>
            <person name="da Silva M.D."/>
            <person name="Binneck E."/>
            <person name="de Melo N.F."/>
            <person name="da Silva R.H."/>
            <person name="de Melo A.L.T.M."/>
            <person name="Pandolfi V."/>
            <person name="Bustamante F.O."/>
            <person name="Brasileiro-Vidal A.C."/>
            <person name="Benko-Iseppon A.M."/>
        </authorList>
    </citation>
    <scope>NUCLEOTIDE SEQUENCE [LARGE SCALE GENOMIC DNA]</scope>
    <source>
        <tissue evidence="3">Leaves</tissue>
    </source>
</reference>
<comment type="caution">
    <text evidence="3">The sequence shown here is derived from an EMBL/GenBank/DDBJ whole genome shotgun (WGS) entry which is preliminary data.</text>
</comment>
<protein>
    <recommendedName>
        <fullName evidence="2">PB1-like domain-containing protein</fullName>
    </recommendedName>
</protein>
<feature type="compositionally biased region" description="Basic and acidic residues" evidence="1">
    <location>
        <begin position="178"/>
        <end position="187"/>
    </location>
</feature>
<proteinExistence type="predicted"/>
<feature type="compositionally biased region" description="Acidic residues" evidence="1">
    <location>
        <begin position="188"/>
        <end position="201"/>
    </location>
</feature>
<keyword evidence="4" id="KW-1185">Reference proteome</keyword>
<evidence type="ECO:0000256" key="1">
    <source>
        <dbReference type="SAM" id="MobiDB-lite"/>
    </source>
</evidence>
<organism evidence="3 4">
    <name type="scientific">Stylosanthes scabra</name>
    <dbReference type="NCBI Taxonomy" id="79078"/>
    <lineage>
        <taxon>Eukaryota</taxon>
        <taxon>Viridiplantae</taxon>
        <taxon>Streptophyta</taxon>
        <taxon>Embryophyta</taxon>
        <taxon>Tracheophyta</taxon>
        <taxon>Spermatophyta</taxon>
        <taxon>Magnoliopsida</taxon>
        <taxon>eudicotyledons</taxon>
        <taxon>Gunneridae</taxon>
        <taxon>Pentapetalae</taxon>
        <taxon>rosids</taxon>
        <taxon>fabids</taxon>
        <taxon>Fabales</taxon>
        <taxon>Fabaceae</taxon>
        <taxon>Papilionoideae</taxon>
        <taxon>50 kb inversion clade</taxon>
        <taxon>dalbergioids sensu lato</taxon>
        <taxon>Dalbergieae</taxon>
        <taxon>Pterocarpus clade</taxon>
        <taxon>Stylosanthes</taxon>
    </lineage>
</organism>
<evidence type="ECO:0000313" key="4">
    <source>
        <dbReference type="Proteomes" id="UP001341840"/>
    </source>
</evidence>
<accession>A0ABU6YNH7</accession>
<dbReference type="Pfam" id="PF26130">
    <property type="entry name" value="PB1-like"/>
    <property type="match status" value="1"/>
</dbReference>
<sequence length="349" mass="37258">MAKDLVCRPKCPPPCRRRTLPAKNPKHISLCFNSKNHSREIEEHQRTSSDDGAATVNQQSFQSAAAAGGMWYVGGEELIIEENDSDFWCIFVAEEQIVRLGHDRSDIAALWYKDPAIEDLSLGLMMFLDDKNALKMCRIAAERGHVEMFVVHQDGPEEGFPEIGYIDVGGDLPEGNGEDGHNERGGDEGPEPEGQNEEGGDAEAPPDGQNQDLGDVEAPTNGQIEAPVVEATASIDEGDVAASDQVAPMFEAGLCSGEAKSNLEGDQNAEDECANREGILAPPTKKAKGPSSSNGKAKTNAKSATRGKDKALSQAPPKTSNKKRKAAVVASSSQPPPTTANSNQILKRA</sequence>
<gene>
    <name evidence="3" type="ORF">PIB30_076586</name>
</gene>
<dbReference type="InterPro" id="IPR058594">
    <property type="entry name" value="PB1-like_dom_pln"/>
</dbReference>
<feature type="region of interest" description="Disordered" evidence="1">
    <location>
        <begin position="160"/>
        <end position="219"/>
    </location>
</feature>